<feature type="domain" description="Deacetylase sirtuin-type" evidence="5">
    <location>
        <begin position="1"/>
        <end position="87"/>
    </location>
</feature>
<dbReference type="EMBL" id="BSNJ01000004">
    <property type="protein sequence ID" value="GLQ20880.1"/>
    <property type="molecule type" value="Genomic_DNA"/>
</dbReference>
<gene>
    <name evidence="6" type="ORF">GCM10007854_18350</name>
</gene>
<evidence type="ECO:0000313" key="7">
    <source>
        <dbReference type="Proteomes" id="UP001161390"/>
    </source>
</evidence>
<name>A0ABQ5V013_9PROT</name>
<accession>A0ABQ5V013</accession>
<dbReference type="InterPro" id="IPR026591">
    <property type="entry name" value="Sirtuin_cat_small_dom_sf"/>
</dbReference>
<protein>
    <recommendedName>
        <fullName evidence="1">protein acetyllysine N-acetyltransferase</fullName>
        <ecNumber evidence="1">2.3.1.286</ecNumber>
    </recommendedName>
</protein>
<evidence type="ECO:0000256" key="2">
    <source>
        <dbReference type="ARBA" id="ARBA00022679"/>
    </source>
</evidence>
<evidence type="ECO:0000313" key="6">
    <source>
        <dbReference type="EMBL" id="GLQ20880.1"/>
    </source>
</evidence>
<keyword evidence="7" id="KW-1185">Reference proteome</keyword>
<dbReference type="EC" id="2.3.1.286" evidence="1"/>
<dbReference type="Proteomes" id="UP001161390">
    <property type="component" value="Unassembled WGS sequence"/>
</dbReference>
<evidence type="ECO:0000259" key="5">
    <source>
        <dbReference type="PROSITE" id="PS50305"/>
    </source>
</evidence>
<comment type="caution">
    <text evidence="6">The sequence shown here is derived from an EMBL/GenBank/DDBJ whole genome shotgun (WGS) entry which is preliminary data.</text>
</comment>
<comment type="caution">
    <text evidence="4">Lacks conserved residue(s) required for the propagation of feature annotation.</text>
</comment>
<sequence>MRILLLSGAGISAESGLKTFRDNDGLWENHRVEDVATPEAFARDPQLVHRFYNLRRAALADVRPIRRIWRWRPCRTDSETLAETSLS</sequence>
<dbReference type="SUPFAM" id="SSF52467">
    <property type="entry name" value="DHS-like NAD/FAD-binding domain"/>
    <property type="match status" value="1"/>
</dbReference>
<dbReference type="InterPro" id="IPR003000">
    <property type="entry name" value="Sirtuin"/>
</dbReference>
<proteinExistence type="predicted"/>
<evidence type="ECO:0000256" key="1">
    <source>
        <dbReference type="ARBA" id="ARBA00012928"/>
    </source>
</evidence>
<reference evidence="6" key="2">
    <citation type="submission" date="2023-01" db="EMBL/GenBank/DDBJ databases">
        <title>Draft genome sequence of Algimonas porphyrae strain NBRC 108216.</title>
        <authorList>
            <person name="Sun Q."/>
            <person name="Mori K."/>
        </authorList>
    </citation>
    <scope>NUCLEOTIDE SEQUENCE</scope>
    <source>
        <strain evidence="6">NBRC 108216</strain>
    </source>
</reference>
<keyword evidence="3" id="KW-0520">NAD</keyword>
<keyword evidence="2" id="KW-0808">Transferase</keyword>
<dbReference type="InterPro" id="IPR026590">
    <property type="entry name" value="Ssirtuin_cat_dom"/>
</dbReference>
<organism evidence="6 7">
    <name type="scientific">Algimonas porphyrae</name>
    <dbReference type="NCBI Taxonomy" id="1128113"/>
    <lineage>
        <taxon>Bacteria</taxon>
        <taxon>Pseudomonadati</taxon>
        <taxon>Pseudomonadota</taxon>
        <taxon>Alphaproteobacteria</taxon>
        <taxon>Maricaulales</taxon>
        <taxon>Robiginitomaculaceae</taxon>
        <taxon>Algimonas</taxon>
    </lineage>
</organism>
<dbReference type="InterPro" id="IPR029035">
    <property type="entry name" value="DHS-like_NAD/FAD-binding_dom"/>
</dbReference>
<dbReference type="Pfam" id="PF02146">
    <property type="entry name" value="SIR2"/>
    <property type="match status" value="1"/>
</dbReference>
<evidence type="ECO:0000256" key="3">
    <source>
        <dbReference type="ARBA" id="ARBA00023027"/>
    </source>
</evidence>
<reference evidence="6" key="1">
    <citation type="journal article" date="2014" name="Int. J. Syst. Evol. Microbiol.">
        <title>Complete genome of a new Firmicutes species belonging to the dominant human colonic microbiota ('Ruminococcus bicirculans') reveals two chromosomes and a selective capacity to utilize plant glucans.</title>
        <authorList>
            <consortium name="NISC Comparative Sequencing Program"/>
            <person name="Wegmann U."/>
            <person name="Louis P."/>
            <person name="Goesmann A."/>
            <person name="Henrissat B."/>
            <person name="Duncan S.H."/>
            <person name="Flint H.J."/>
        </authorList>
    </citation>
    <scope>NUCLEOTIDE SEQUENCE</scope>
    <source>
        <strain evidence="6">NBRC 108216</strain>
    </source>
</reference>
<evidence type="ECO:0000256" key="4">
    <source>
        <dbReference type="PROSITE-ProRule" id="PRU00236"/>
    </source>
</evidence>
<dbReference type="Gene3D" id="3.30.1600.10">
    <property type="entry name" value="SIR2/SIRT2 'Small Domain"/>
    <property type="match status" value="1"/>
</dbReference>
<dbReference type="PROSITE" id="PS50305">
    <property type="entry name" value="SIRTUIN"/>
    <property type="match status" value="1"/>
</dbReference>